<protein>
    <submittedName>
        <fullName evidence="7">Pimeloyl-ACP methyl ester carboxylesterase</fullName>
    </submittedName>
</protein>
<keyword evidence="2 5" id="KW-0732">Signal</keyword>
<dbReference type="Pfam" id="PF08386">
    <property type="entry name" value="Abhydrolase_4"/>
    <property type="match status" value="1"/>
</dbReference>
<feature type="compositionally biased region" description="Polar residues" evidence="4">
    <location>
        <begin position="493"/>
        <end position="505"/>
    </location>
</feature>
<evidence type="ECO:0000313" key="7">
    <source>
        <dbReference type="EMBL" id="MBB5157908.1"/>
    </source>
</evidence>
<dbReference type="InterPro" id="IPR013595">
    <property type="entry name" value="Pept_S33_TAP-like_C"/>
</dbReference>
<evidence type="ECO:0000256" key="2">
    <source>
        <dbReference type="ARBA" id="ARBA00022729"/>
    </source>
</evidence>
<reference evidence="7 8" key="1">
    <citation type="submission" date="2020-08" db="EMBL/GenBank/DDBJ databases">
        <title>Sequencing the genomes of 1000 actinobacteria strains.</title>
        <authorList>
            <person name="Klenk H.-P."/>
        </authorList>
    </citation>
    <scope>NUCLEOTIDE SEQUENCE [LARGE SCALE GENOMIC DNA]</scope>
    <source>
        <strain evidence="7 8">DSM 45584</strain>
    </source>
</reference>
<comment type="similarity">
    <text evidence="1">Belongs to the peptidase S33 family.</text>
</comment>
<dbReference type="AlphaFoldDB" id="A0A840QGM7"/>
<sequence length="505" mass="54915">MKRSIALGLAGAAVLASTAVPGMTAQASPGLQFGACPEDISRPFPQIQCANLDVPLNYGAPHGEKLQLLISKLPARKPEARRGSLLINPGGPGGAGVTFAGALAGKLPAQVLDSYDLIGFDTRNTGHSTPITCVDPATYWKNPLPDPDSPYTREQNWQRAQEYADGCQQRAGKYLPHLNTLTNAQDMDSIRKALGEQKISYLGYSYGTYLGAVYGQLFPARVDRMILDSAVNPDTSEVWYRNNLNQDIAAQRRLGQYFDWIAQHERVFHLGTDRAQVQAAWNGIQAELRKAPRGVLGPSEFTDITFNALYSESDWTALAEALADFRLRNDDHKLLAKVSAKDAAAENSNAIYNAVECADAPWPTSRREWERDSTEIAAENPLAAWYNSWTVAPCRVWHGPRQRPLKITGAGLPPVLVVNSVHDVATPYEGALEMHRSLPSSVLITEDNAGKHGVWAVAGNAEVDRIGTDYLVGGMVPAGDVHVPGHPYPDPGNPQNVRAETLNLP</sequence>
<keyword evidence="8" id="KW-1185">Reference proteome</keyword>
<dbReference type="SUPFAM" id="SSF53474">
    <property type="entry name" value="alpha/beta-Hydrolases"/>
    <property type="match status" value="1"/>
</dbReference>
<evidence type="ECO:0000256" key="3">
    <source>
        <dbReference type="ARBA" id="ARBA00022801"/>
    </source>
</evidence>
<proteinExistence type="inferred from homology"/>
<gene>
    <name evidence="7" type="ORF">BJ970_005442</name>
</gene>
<dbReference type="GO" id="GO:0016787">
    <property type="term" value="F:hydrolase activity"/>
    <property type="evidence" value="ECO:0007669"/>
    <property type="project" value="UniProtKB-KW"/>
</dbReference>
<comment type="caution">
    <text evidence="7">The sequence shown here is derived from an EMBL/GenBank/DDBJ whole genome shotgun (WGS) entry which is preliminary data.</text>
</comment>
<feature type="domain" description="Peptidase S33 tripeptidyl aminopeptidase-like C-terminal" evidence="6">
    <location>
        <begin position="386"/>
        <end position="481"/>
    </location>
</feature>
<organism evidence="7 8">
    <name type="scientific">Saccharopolyspora phatthalungensis</name>
    <dbReference type="NCBI Taxonomy" id="664693"/>
    <lineage>
        <taxon>Bacteria</taxon>
        <taxon>Bacillati</taxon>
        <taxon>Actinomycetota</taxon>
        <taxon>Actinomycetes</taxon>
        <taxon>Pseudonocardiales</taxon>
        <taxon>Pseudonocardiaceae</taxon>
        <taxon>Saccharopolyspora</taxon>
    </lineage>
</organism>
<accession>A0A840QGM7</accession>
<evidence type="ECO:0000256" key="1">
    <source>
        <dbReference type="ARBA" id="ARBA00010088"/>
    </source>
</evidence>
<evidence type="ECO:0000259" key="6">
    <source>
        <dbReference type="Pfam" id="PF08386"/>
    </source>
</evidence>
<dbReference type="Gene3D" id="3.40.50.1820">
    <property type="entry name" value="alpha/beta hydrolase"/>
    <property type="match status" value="1"/>
</dbReference>
<dbReference type="PANTHER" id="PTHR43248">
    <property type="entry name" value="2-SUCCINYL-6-HYDROXY-2,4-CYCLOHEXADIENE-1-CARBOXYLATE SYNTHASE"/>
    <property type="match status" value="1"/>
</dbReference>
<dbReference type="EMBL" id="JACHIW010000001">
    <property type="protein sequence ID" value="MBB5157908.1"/>
    <property type="molecule type" value="Genomic_DNA"/>
</dbReference>
<feature type="region of interest" description="Disordered" evidence="4">
    <location>
        <begin position="482"/>
        <end position="505"/>
    </location>
</feature>
<dbReference type="InterPro" id="IPR051601">
    <property type="entry name" value="Serine_prot/Carboxylest_S33"/>
</dbReference>
<keyword evidence="3" id="KW-0378">Hydrolase</keyword>
<dbReference type="InterPro" id="IPR029058">
    <property type="entry name" value="AB_hydrolase_fold"/>
</dbReference>
<evidence type="ECO:0000313" key="8">
    <source>
        <dbReference type="Proteomes" id="UP000584374"/>
    </source>
</evidence>
<feature type="signal peptide" evidence="5">
    <location>
        <begin position="1"/>
        <end position="27"/>
    </location>
</feature>
<evidence type="ECO:0000256" key="5">
    <source>
        <dbReference type="SAM" id="SignalP"/>
    </source>
</evidence>
<name>A0A840QGM7_9PSEU</name>
<dbReference type="RefSeq" id="WP_312864422.1">
    <property type="nucleotide sequence ID" value="NZ_JACHIW010000001.1"/>
</dbReference>
<dbReference type="Proteomes" id="UP000584374">
    <property type="component" value="Unassembled WGS sequence"/>
</dbReference>
<feature type="chain" id="PRO_5032740592" evidence="5">
    <location>
        <begin position="28"/>
        <end position="505"/>
    </location>
</feature>
<evidence type="ECO:0000256" key="4">
    <source>
        <dbReference type="SAM" id="MobiDB-lite"/>
    </source>
</evidence>
<dbReference type="PANTHER" id="PTHR43248:SF29">
    <property type="entry name" value="TRIPEPTIDYL AMINOPEPTIDASE"/>
    <property type="match status" value="1"/>
</dbReference>